<feature type="binding site" evidence="13">
    <location>
        <position position="312"/>
    </location>
    <ligand>
        <name>L-glutamine</name>
        <dbReference type="ChEBI" id="CHEBI:58359"/>
    </ligand>
</feature>
<evidence type="ECO:0000256" key="11">
    <source>
        <dbReference type="ARBA" id="ARBA00048816"/>
    </source>
</evidence>
<feature type="region of interest" description="CPSase" evidence="13">
    <location>
        <begin position="1"/>
        <end position="190"/>
    </location>
</feature>
<feature type="binding site" evidence="13">
    <location>
        <position position="309"/>
    </location>
    <ligand>
        <name>L-glutamine</name>
        <dbReference type="ChEBI" id="CHEBI:58359"/>
    </ligand>
</feature>
<keyword evidence="6 13" id="KW-0028">Amino-acid biosynthesis</keyword>
<dbReference type="PANTHER" id="PTHR43418">
    <property type="entry name" value="MULTIFUNCTIONAL TRYPTOPHAN BIOSYNTHESIS PROTEIN-RELATED"/>
    <property type="match status" value="1"/>
</dbReference>
<dbReference type="InterPro" id="IPR035686">
    <property type="entry name" value="CPSase_GATase1"/>
</dbReference>
<organism evidence="15 16">
    <name type="scientific">Pseudoalteromonas phenolica</name>
    <dbReference type="NCBI Taxonomy" id="161398"/>
    <lineage>
        <taxon>Bacteria</taxon>
        <taxon>Pseudomonadati</taxon>
        <taxon>Pseudomonadota</taxon>
        <taxon>Gammaproteobacteria</taxon>
        <taxon>Alteromonadales</taxon>
        <taxon>Pseudoalteromonadaceae</taxon>
        <taxon>Pseudoalteromonas</taxon>
    </lineage>
</organism>
<dbReference type="InterPro" id="IPR002474">
    <property type="entry name" value="CarbamoylP_synth_ssu_N"/>
</dbReference>
<evidence type="ECO:0000256" key="7">
    <source>
        <dbReference type="ARBA" id="ARBA00022741"/>
    </source>
</evidence>
<dbReference type="GO" id="GO:0006526">
    <property type="term" value="P:L-arginine biosynthetic process"/>
    <property type="evidence" value="ECO:0007669"/>
    <property type="project" value="UniProtKB-UniRule"/>
</dbReference>
<evidence type="ECO:0000313" key="15">
    <source>
        <dbReference type="EMBL" id="TMP79738.1"/>
    </source>
</evidence>
<dbReference type="Gene3D" id="3.50.30.20">
    <property type="entry name" value="Carbamoyl-phosphate synthase small subunit, N-terminal domain"/>
    <property type="match status" value="1"/>
</dbReference>
<dbReference type="InterPro" id="IPR017926">
    <property type="entry name" value="GATASE"/>
</dbReference>
<dbReference type="EC" id="6.3.5.5" evidence="13"/>
<comment type="caution">
    <text evidence="15">The sequence shown here is derived from an EMBL/GenBank/DDBJ whole genome shotgun (WGS) entry which is preliminary data.</text>
</comment>
<dbReference type="PRINTS" id="PR00099">
    <property type="entry name" value="CPSGATASE"/>
</dbReference>
<dbReference type="PRINTS" id="PR00097">
    <property type="entry name" value="ANTSNTHASEII"/>
</dbReference>
<dbReference type="RefSeq" id="WP_138568079.1">
    <property type="nucleotide sequence ID" value="NZ_CP173161.1"/>
</dbReference>
<dbReference type="OrthoDB" id="9804328at2"/>
<evidence type="ECO:0000256" key="1">
    <source>
        <dbReference type="ARBA" id="ARBA00004812"/>
    </source>
</evidence>
<feature type="active site" evidence="13">
    <location>
        <position position="351"/>
    </location>
</feature>
<proteinExistence type="inferred from homology"/>
<feature type="binding site" evidence="13">
    <location>
        <position position="47"/>
    </location>
    <ligand>
        <name>L-glutamine</name>
        <dbReference type="ChEBI" id="CHEBI:58359"/>
    </ligand>
</feature>
<keyword evidence="10 13" id="KW-0665">Pyrimidine biosynthesis</keyword>
<comment type="similarity">
    <text evidence="3 13">Belongs to the CarA family.</text>
</comment>
<evidence type="ECO:0000259" key="14">
    <source>
        <dbReference type="SMART" id="SM01097"/>
    </source>
</evidence>
<dbReference type="InterPro" id="IPR036480">
    <property type="entry name" value="CarbP_synth_ssu_N_sf"/>
</dbReference>
<dbReference type="UniPathway" id="UPA00068">
    <property type="reaction ID" value="UER00171"/>
</dbReference>
<dbReference type="PROSITE" id="PS51273">
    <property type="entry name" value="GATASE_TYPE_1"/>
    <property type="match status" value="1"/>
</dbReference>
<dbReference type="PRINTS" id="PR00096">
    <property type="entry name" value="GATASE"/>
</dbReference>
<feature type="binding site" evidence="13">
    <location>
        <position position="241"/>
    </location>
    <ligand>
        <name>L-glutamine</name>
        <dbReference type="ChEBI" id="CHEBI:58359"/>
    </ligand>
</feature>
<dbReference type="Pfam" id="PF00117">
    <property type="entry name" value="GATase"/>
    <property type="match status" value="1"/>
</dbReference>
<dbReference type="CDD" id="cd01744">
    <property type="entry name" value="GATase1_CPSase"/>
    <property type="match status" value="1"/>
</dbReference>
<dbReference type="InterPro" id="IPR006274">
    <property type="entry name" value="CarbamoylP_synth_ssu"/>
</dbReference>
<evidence type="ECO:0000256" key="13">
    <source>
        <dbReference type="HAMAP-Rule" id="MF_01209"/>
    </source>
</evidence>
<comment type="pathway">
    <text evidence="2 13">Amino-acid biosynthesis; L-arginine biosynthesis; carbamoyl phosphate from bicarbonate: step 1/1.</text>
</comment>
<evidence type="ECO:0000256" key="2">
    <source>
        <dbReference type="ARBA" id="ARBA00005077"/>
    </source>
</evidence>
<dbReference type="GO" id="GO:0004088">
    <property type="term" value="F:carbamoyl-phosphate synthase (glutamine-hydrolyzing) activity"/>
    <property type="evidence" value="ECO:0007669"/>
    <property type="project" value="UniProtKB-UniRule"/>
</dbReference>
<evidence type="ECO:0000256" key="10">
    <source>
        <dbReference type="ARBA" id="ARBA00022975"/>
    </source>
</evidence>
<comment type="pathway">
    <text evidence="1 13">Pyrimidine metabolism; UMP biosynthesis via de novo pathway; (S)-dihydroorotate from bicarbonate: step 1/3.</text>
</comment>
<dbReference type="FunFam" id="3.50.30.20:FF:000001">
    <property type="entry name" value="Carbamoyl-phosphate synthase small chain"/>
    <property type="match status" value="1"/>
</dbReference>
<evidence type="ECO:0000256" key="6">
    <source>
        <dbReference type="ARBA" id="ARBA00022605"/>
    </source>
</evidence>
<comment type="catalytic activity">
    <reaction evidence="12 13">
        <text>L-glutamine + H2O = L-glutamate + NH4(+)</text>
        <dbReference type="Rhea" id="RHEA:15889"/>
        <dbReference type="ChEBI" id="CHEBI:15377"/>
        <dbReference type="ChEBI" id="CHEBI:28938"/>
        <dbReference type="ChEBI" id="CHEBI:29985"/>
        <dbReference type="ChEBI" id="CHEBI:58359"/>
    </reaction>
</comment>
<feature type="active site" evidence="13">
    <location>
        <position position="353"/>
    </location>
</feature>
<dbReference type="SUPFAM" id="SSF52317">
    <property type="entry name" value="Class I glutamine amidotransferase-like"/>
    <property type="match status" value="1"/>
</dbReference>
<keyword evidence="4 13" id="KW-0055">Arginine biosynthesis</keyword>
<dbReference type="AlphaFoldDB" id="A0A5S3YRT1"/>
<evidence type="ECO:0000313" key="16">
    <source>
        <dbReference type="Proteomes" id="UP000307362"/>
    </source>
</evidence>
<name>A0A5S3YRT1_9GAMM</name>
<dbReference type="InterPro" id="IPR050472">
    <property type="entry name" value="Anth_synth/Amidotransfase"/>
</dbReference>
<feature type="binding site" evidence="13">
    <location>
        <position position="268"/>
    </location>
    <ligand>
        <name>L-glutamine</name>
        <dbReference type="ChEBI" id="CHEBI:58359"/>
    </ligand>
</feature>
<protein>
    <recommendedName>
        <fullName evidence="13">Carbamoyl phosphate synthase small chain</fullName>
        <ecNumber evidence="13">6.3.5.5</ecNumber>
    </recommendedName>
    <alternativeName>
        <fullName evidence="13">Carbamoyl phosphate synthetase glutamine chain</fullName>
    </alternativeName>
</protein>
<keyword evidence="8 13" id="KW-0067">ATP-binding</keyword>
<evidence type="ECO:0000256" key="8">
    <source>
        <dbReference type="ARBA" id="ARBA00022840"/>
    </source>
</evidence>
<dbReference type="NCBIfam" id="NF009475">
    <property type="entry name" value="PRK12838.1"/>
    <property type="match status" value="1"/>
</dbReference>
<comment type="subunit">
    <text evidence="13">Composed of two chains; the small (or glutamine) chain promotes the hydrolysis of glutamine to ammonia, which is used by the large (or ammonia) chain to synthesize carbamoyl phosphate. Tetramer of heterodimers (alpha,beta)4.</text>
</comment>
<dbReference type="NCBIfam" id="TIGR01368">
    <property type="entry name" value="CPSaseIIsmall"/>
    <property type="match status" value="1"/>
</dbReference>
<evidence type="ECO:0000256" key="3">
    <source>
        <dbReference type="ARBA" id="ARBA00007800"/>
    </source>
</evidence>
<dbReference type="Proteomes" id="UP000307362">
    <property type="component" value="Unassembled WGS sequence"/>
</dbReference>
<comment type="catalytic activity">
    <reaction evidence="11 13">
        <text>hydrogencarbonate + L-glutamine + 2 ATP + H2O = carbamoyl phosphate + L-glutamate + 2 ADP + phosphate + 2 H(+)</text>
        <dbReference type="Rhea" id="RHEA:18633"/>
        <dbReference type="ChEBI" id="CHEBI:15377"/>
        <dbReference type="ChEBI" id="CHEBI:15378"/>
        <dbReference type="ChEBI" id="CHEBI:17544"/>
        <dbReference type="ChEBI" id="CHEBI:29985"/>
        <dbReference type="ChEBI" id="CHEBI:30616"/>
        <dbReference type="ChEBI" id="CHEBI:43474"/>
        <dbReference type="ChEBI" id="CHEBI:58228"/>
        <dbReference type="ChEBI" id="CHEBI:58359"/>
        <dbReference type="ChEBI" id="CHEBI:456216"/>
        <dbReference type="EC" id="6.3.5.5"/>
    </reaction>
</comment>
<feature type="binding site" evidence="13">
    <location>
        <position position="271"/>
    </location>
    <ligand>
        <name>L-glutamine</name>
        <dbReference type="ChEBI" id="CHEBI:58359"/>
    </ligand>
</feature>
<dbReference type="InterPro" id="IPR029062">
    <property type="entry name" value="Class_I_gatase-like"/>
</dbReference>
<gene>
    <name evidence="13" type="primary">carA</name>
    <name evidence="15" type="ORF">CWB73_13345</name>
</gene>
<feature type="binding site" evidence="13">
    <location>
        <position position="239"/>
    </location>
    <ligand>
        <name>L-glutamine</name>
        <dbReference type="ChEBI" id="CHEBI:58359"/>
    </ligand>
</feature>
<keyword evidence="9 13" id="KW-0315">Glutamine amidotransferase</keyword>
<dbReference type="GO" id="GO:0044205">
    <property type="term" value="P:'de novo' UMP biosynthetic process"/>
    <property type="evidence" value="ECO:0007669"/>
    <property type="project" value="UniProtKB-UniRule"/>
</dbReference>
<evidence type="ECO:0000256" key="4">
    <source>
        <dbReference type="ARBA" id="ARBA00022571"/>
    </source>
</evidence>
<reference evidence="15 16" key="1">
    <citation type="submission" date="2017-12" db="EMBL/GenBank/DDBJ databases">
        <authorList>
            <person name="Paulsen S."/>
            <person name="Gram L.K."/>
        </authorList>
    </citation>
    <scope>NUCLEOTIDE SEQUENCE [LARGE SCALE GENOMIC DNA]</scope>
    <source>
        <strain evidence="15 16">S1189</strain>
    </source>
</reference>
<keyword evidence="7 13" id="KW-0547">Nucleotide-binding</keyword>
<dbReference type="GO" id="GO:0005524">
    <property type="term" value="F:ATP binding"/>
    <property type="evidence" value="ECO:0007669"/>
    <property type="project" value="UniProtKB-UniRule"/>
</dbReference>
<dbReference type="SMART" id="SM01097">
    <property type="entry name" value="CPSase_sm_chain"/>
    <property type="match status" value="1"/>
</dbReference>
<evidence type="ECO:0000256" key="5">
    <source>
        <dbReference type="ARBA" id="ARBA00022598"/>
    </source>
</evidence>
<dbReference type="EMBL" id="PNCM01000028">
    <property type="protein sequence ID" value="TMP79738.1"/>
    <property type="molecule type" value="Genomic_DNA"/>
</dbReference>
<reference evidence="16" key="2">
    <citation type="submission" date="2019-06" db="EMBL/GenBank/DDBJ databases">
        <title>Co-occurence of chitin degradation, pigmentation and bioactivity in marine Pseudoalteromonas.</title>
        <authorList>
            <person name="Sonnenschein E.C."/>
            <person name="Bech P.K."/>
        </authorList>
    </citation>
    <scope>NUCLEOTIDE SEQUENCE [LARGE SCALE GENOMIC DNA]</scope>
    <source>
        <strain evidence="16">S1189</strain>
    </source>
</reference>
<sequence>MTKSALLVLEDGTVFRGTAIGADGMSVGEVVFNTSMTGYQEILTDPSYAEQIVTLTYPHIGNTGTNSEDEEANKIWAKGLVIRDLPLLASNFRNEQSLDDYLKQRNILGIADIDTRKLTRILRDKGAQNGCIIAGDIDEQKALEAAQAFPGLKGMDLAKVVCTKEQYTWNETSWTLGEGFKTLADEDAKFHVVAYDFGVKKNILRMLVDRGCKLTVVPAETSAADVLALNPDGIFLSNGPGDPAPCTYAIEAIKTFLETDTPIFGICLGHQLLALASGAQTVKMKFGHHGGNHPVKDLDRNVVMITAQNHGFAADEASLPENLRATHVSLFDGTLQGIHRTDKPAFSFQGHPEASPGPHDAAPLFDHFIELMQARKA</sequence>
<dbReference type="UniPathway" id="UPA00070">
    <property type="reaction ID" value="UER00115"/>
</dbReference>
<evidence type="ECO:0000256" key="9">
    <source>
        <dbReference type="ARBA" id="ARBA00022962"/>
    </source>
</evidence>
<dbReference type="GO" id="GO:0006541">
    <property type="term" value="P:glutamine metabolic process"/>
    <property type="evidence" value="ECO:0007669"/>
    <property type="project" value="InterPro"/>
</dbReference>
<dbReference type="PANTHER" id="PTHR43418:SF7">
    <property type="entry name" value="CARBAMOYL-PHOSPHATE SYNTHASE SMALL CHAIN"/>
    <property type="match status" value="1"/>
</dbReference>
<dbReference type="Pfam" id="PF00988">
    <property type="entry name" value="CPSase_sm_chain"/>
    <property type="match status" value="1"/>
</dbReference>
<accession>A0A5S3YRT1</accession>
<dbReference type="GO" id="GO:0006207">
    <property type="term" value="P:'de novo' pyrimidine nucleobase biosynthetic process"/>
    <property type="evidence" value="ECO:0007669"/>
    <property type="project" value="InterPro"/>
</dbReference>
<dbReference type="Gene3D" id="3.40.50.880">
    <property type="match status" value="1"/>
</dbReference>
<feature type="domain" description="Carbamoyl-phosphate synthase small subunit N-terminal" evidence="14">
    <location>
        <begin position="3"/>
        <end position="133"/>
    </location>
</feature>
<feature type="active site" description="Nucleophile" evidence="13">
    <location>
        <position position="267"/>
    </location>
</feature>
<comment type="function">
    <text evidence="13">Small subunit of the glutamine-dependent carbamoyl phosphate synthetase (CPSase). CPSase catalyzes the formation of carbamoyl phosphate from the ammonia moiety of glutamine, carbonate, and phosphate donated by ATP, constituting the first step of 2 biosynthetic pathways, one leading to arginine and/or urea and the other to pyrimidine nucleotides. The small subunit (glutamine amidotransferase) binds and cleaves glutamine to supply the large subunit with the substrate ammonia.</text>
</comment>
<keyword evidence="5 13" id="KW-0436">Ligase</keyword>
<dbReference type="FunFam" id="3.40.50.880:FF:000011">
    <property type="entry name" value="Carbamoyl-phosphate synthase small chain"/>
    <property type="match status" value="1"/>
</dbReference>
<dbReference type="HAMAP" id="MF_01209">
    <property type="entry name" value="CPSase_S_chain"/>
    <property type="match status" value="1"/>
</dbReference>
<dbReference type="SUPFAM" id="SSF52021">
    <property type="entry name" value="Carbamoyl phosphate synthetase, small subunit N-terminal domain"/>
    <property type="match status" value="1"/>
</dbReference>
<feature type="binding site" evidence="13">
    <location>
        <position position="311"/>
    </location>
    <ligand>
        <name>L-glutamine</name>
        <dbReference type="ChEBI" id="CHEBI:58359"/>
    </ligand>
</feature>
<evidence type="ECO:0000256" key="12">
    <source>
        <dbReference type="ARBA" id="ARBA00049285"/>
    </source>
</evidence>
<dbReference type="GO" id="GO:0004359">
    <property type="term" value="F:glutaminase activity"/>
    <property type="evidence" value="ECO:0007669"/>
    <property type="project" value="RHEA"/>
</dbReference>